<gene>
    <name evidence="1" type="ORF">C5Y96_10830</name>
</gene>
<sequence>MDSPSRATDAQRWLRFQNVASEVIPPFAVIGSQPGEDDTVDAIHSSSKLDFALRLGRPRAEARHQHDAGLFYVNGSQAISPKSRGRCTQTGMMQALIGYPTDQPPVWGDGLSIDAAPAQTPFYLVPGAGAFKFIDFDGCPQTTFKDAARPGYQFRVGWIVPASPSGVLDGAIIKDSQTLATLSPGAMLSLRGRDNPELVPFGLSESLPYSSETQSLLTRGFHRIHTTGHYLLCFTARIRATEADANVNIPSNLTLTCRTNRINNTDAFYTVDQVEALAATDDLSEVGSDYNFHALDVGAEDQPADTQLVEGETVEVHRHWQTVSGSTVLRMTEGELFFMYNSTLHEIEVSGVSGTLVLLSGASSGGGGVSHASSSASSTDSGFDAAVTTALDNRVTTVAANVDTLQATVTTHGTTISSHTAALSSLATSIAANASAISGNADDIGNHSAAIVSHETRIGGLEAFETSATAAISANTSAISGNSDDIASSAAAIAVNSAEIGDLQTFQTTTQAAFAEAIADGTITTATGDQVAIAGGIVTDFTPGPVTLPGTAGTNTYFLQTNGNGTTAWAKAVSGSWLVNGSGHLVPETNNVRDIGTTSIKPRHLYLAGNATIDGTMTVSGVNVIGYMNSVGLVTANNTSDIDDLQTLFAAGVHGNFIDGLLIHSDTDTAHDLQIGAGSCASSDGAAIITNGSTTVIAIDDSGDRVDSSSLDASTDYYVLAGMDGGSFVAGFSKVNSLPTGWDCFRAIGLYRTNSSSQLRETSMRSHDRFVTYQTAITAASYLASNTPTSGTLVDTQSPRLADLAVDCQSIVGNATNGCIINMANGNYGSATANNGPRKHYHPVLGSFSYTNLPVTLLTNASGQVYHWCYNTGSGTLTRIPTESLLTIFGYYWSPS</sequence>
<dbReference type="AlphaFoldDB" id="A0A2S8FMA9"/>
<protein>
    <submittedName>
        <fullName evidence="1">Uncharacterized protein</fullName>
    </submittedName>
</protein>
<dbReference type="RefSeq" id="WP_105353010.1">
    <property type="nucleotide sequence ID" value="NZ_PUIA01000035.1"/>
</dbReference>
<proteinExistence type="predicted"/>
<reference evidence="1 2" key="1">
    <citation type="submission" date="2018-02" db="EMBL/GenBank/DDBJ databases">
        <title>Comparative genomes isolates from brazilian mangrove.</title>
        <authorList>
            <person name="Araujo J.E."/>
            <person name="Taketani R.G."/>
            <person name="Silva M.C.P."/>
            <person name="Loureco M.V."/>
            <person name="Andreote F.D."/>
        </authorList>
    </citation>
    <scope>NUCLEOTIDE SEQUENCE [LARGE SCALE GENOMIC DNA]</scope>
    <source>
        <strain evidence="1 2">HEX-2 MGV</strain>
    </source>
</reference>
<dbReference type="Gene3D" id="1.20.5.340">
    <property type="match status" value="1"/>
</dbReference>
<organism evidence="1 2">
    <name type="scientific">Blastopirellula marina</name>
    <dbReference type="NCBI Taxonomy" id="124"/>
    <lineage>
        <taxon>Bacteria</taxon>
        <taxon>Pseudomonadati</taxon>
        <taxon>Planctomycetota</taxon>
        <taxon>Planctomycetia</taxon>
        <taxon>Pirellulales</taxon>
        <taxon>Pirellulaceae</taxon>
        <taxon>Blastopirellula</taxon>
    </lineage>
</organism>
<comment type="caution">
    <text evidence="1">The sequence shown here is derived from an EMBL/GenBank/DDBJ whole genome shotgun (WGS) entry which is preliminary data.</text>
</comment>
<accession>A0A2S8FMA9</accession>
<dbReference type="OrthoDB" id="250229at2"/>
<dbReference type="Proteomes" id="UP000240009">
    <property type="component" value="Unassembled WGS sequence"/>
</dbReference>
<dbReference type="EMBL" id="PUIA01000035">
    <property type="protein sequence ID" value="PQO33338.1"/>
    <property type="molecule type" value="Genomic_DNA"/>
</dbReference>
<evidence type="ECO:0000313" key="2">
    <source>
        <dbReference type="Proteomes" id="UP000240009"/>
    </source>
</evidence>
<name>A0A2S8FMA9_9BACT</name>
<evidence type="ECO:0000313" key="1">
    <source>
        <dbReference type="EMBL" id="PQO33338.1"/>
    </source>
</evidence>